<feature type="domain" description="Amidohydrolase 3" evidence="1">
    <location>
        <begin position="437"/>
        <end position="512"/>
    </location>
</feature>
<reference evidence="2" key="1">
    <citation type="submission" date="2018-05" db="EMBL/GenBank/DDBJ databases">
        <authorList>
            <person name="Lanie J.A."/>
            <person name="Ng W.-L."/>
            <person name="Kazmierczak K.M."/>
            <person name="Andrzejewski T.M."/>
            <person name="Davidsen T.M."/>
            <person name="Wayne K.J."/>
            <person name="Tettelin H."/>
            <person name="Glass J.I."/>
            <person name="Rusch D."/>
            <person name="Podicherti R."/>
            <person name="Tsui H.-C.T."/>
            <person name="Winkler M.E."/>
        </authorList>
    </citation>
    <scope>NUCLEOTIDE SEQUENCE</scope>
</reference>
<dbReference type="EMBL" id="UINC01017888">
    <property type="protein sequence ID" value="SVA74657.1"/>
    <property type="molecule type" value="Genomic_DNA"/>
</dbReference>
<dbReference type="InterPro" id="IPR011059">
    <property type="entry name" value="Metal-dep_hydrolase_composite"/>
</dbReference>
<evidence type="ECO:0000259" key="1">
    <source>
        <dbReference type="Pfam" id="PF07969"/>
    </source>
</evidence>
<accession>A0A381YE03</accession>
<dbReference type="InterPro" id="IPR032466">
    <property type="entry name" value="Metal_Hydrolase"/>
</dbReference>
<dbReference type="Gene3D" id="3.20.20.140">
    <property type="entry name" value="Metal-dependent hydrolases"/>
    <property type="match status" value="2"/>
</dbReference>
<dbReference type="SUPFAM" id="SSF51338">
    <property type="entry name" value="Composite domain of metallo-dependent hydrolases"/>
    <property type="match status" value="1"/>
</dbReference>
<dbReference type="PANTHER" id="PTHR11647">
    <property type="entry name" value="HYDRANTOINASE/DIHYDROPYRIMIDINASE FAMILY MEMBER"/>
    <property type="match status" value="1"/>
</dbReference>
<proteinExistence type="predicted"/>
<dbReference type="SUPFAM" id="SSF51556">
    <property type="entry name" value="Metallo-dependent hydrolases"/>
    <property type="match status" value="1"/>
</dbReference>
<feature type="non-terminal residue" evidence="2">
    <location>
        <position position="1"/>
    </location>
</feature>
<dbReference type="GO" id="GO:0005829">
    <property type="term" value="C:cytosol"/>
    <property type="evidence" value="ECO:0007669"/>
    <property type="project" value="TreeGrafter"/>
</dbReference>
<feature type="domain" description="Amidohydrolase 3" evidence="1">
    <location>
        <begin position="46"/>
        <end position="186"/>
    </location>
</feature>
<gene>
    <name evidence="2" type="ORF">METZ01_LOCUS127511</name>
</gene>
<dbReference type="GO" id="GO:0016812">
    <property type="term" value="F:hydrolase activity, acting on carbon-nitrogen (but not peptide) bonds, in cyclic amides"/>
    <property type="evidence" value="ECO:0007669"/>
    <property type="project" value="TreeGrafter"/>
</dbReference>
<dbReference type="AlphaFoldDB" id="A0A381YE03"/>
<dbReference type="InterPro" id="IPR050378">
    <property type="entry name" value="Metallo-dep_Hydrolases_sf"/>
</dbReference>
<evidence type="ECO:0000313" key="2">
    <source>
        <dbReference type="EMBL" id="SVA74657.1"/>
    </source>
</evidence>
<dbReference type="Pfam" id="PF07969">
    <property type="entry name" value="Amidohydro_3"/>
    <property type="match status" value="2"/>
</dbReference>
<protein>
    <recommendedName>
        <fullName evidence="1">Amidohydrolase 3 domain-containing protein</fullName>
    </recommendedName>
</protein>
<dbReference type="InterPro" id="IPR013108">
    <property type="entry name" value="Amidohydro_3"/>
</dbReference>
<name>A0A381YE03_9ZZZZ</name>
<sequence length="531" mass="58437">VIDFIFEKGLVYDGSGNEPYVADVATLENKIECIGQLDDVECIQRINVEGLAVAPGFIDLHTHSDFTLVVNTKAESQVHQGVTTEVVGQCGHSCAPVCHSSAIAKVALGYIPGCEGAGWESFGEYLDHLDQHDLGVNVAAFVGHGAIHRMVMGDELRLPEPEEVDQMAGLVHQAMEEGAAGFSTGLEYWPGSQSAPEHIVPLCEVTASHNRLYATHVRNRDRFYDLGFGEAIATARTSGARLQISHIQPKYGAPAHAMEHTLEIISAARRHGVELAFDVIPHDWAHTLVMAILPRWALEGGVDRILERLKDDESRDQIKRNRSPMWLLVADRLWSKIVLLNSRENPQLVGESLEEIGKARGVDPYDAVLDLLLEEGNDMHQLLWTSHAFLESDIELCLKQPECAVISDTLALAPYGDLATQLGSLSGYGWTSEFLNRYVKERNVMSLSEGVRRLTSLPAQRLGLGDRGLVREGFKADIVVFDPDAIRSTWTVQQPRSYPTGIEYVIVNGRLTISAGQRTENDGGMVLRAPL</sequence>
<organism evidence="2">
    <name type="scientific">marine metagenome</name>
    <dbReference type="NCBI Taxonomy" id="408172"/>
    <lineage>
        <taxon>unclassified sequences</taxon>
        <taxon>metagenomes</taxon>
        <taxon>ecological metagenomes</taxon>
    </lineage>
</organism>
<dbReference type="PANTHER" id="PTHR11647:SF1">
    <property type="entry name" value="COLLAPSIN RESPONSE MEDIATOR PROTEIN"/>
    <property type="match status" value="1"/>
</dbReference>